<proteinExistence type="predicted"/>
<dbReference type="Gene3D" id="2.60.120.740">
    <property type="match status" value="1"/>
</dbReference>
<evidence type="ECO:0000313" key="3">
    <source>
        <dbReference type="Proteomes" id="UP000075880"/>
    </source>
</evidence>
<dbReference type="Proteomes" id="UP000075880">
    <property type="component" value="Unassembled WGS sequence"/>
</dbReference>
<name>A0AAG5CVN0_ANOAO</name>
<dbReference type="EnsemblMetazoa" id="ENSAATROPT002673">
    <property type="protein sequence ID" value="ENSAATROPP002569"/>
    <property type="gene ID" value="ENSAATROPG002114"/>
</dbReference>
<evidence type="ECO:0000256" key="1">
    <source>
        <dbReference type="SAM" id="SignalP"/>
    </source>
</evidence>
<evidence type="ECO:0000313" key="2">
    <source>
        <dbReference type="EnsemblMetazoa" id="ENSAATROPP002569"/>
    </source>
</evidence>
<sequence>MMDAKMISVLIGIAVIVQLAAGDDLGLLSSTLRAFRTVCCDDELLTLSCPIGTSISVELVQYGSKESNDTVQCAYSEADGHQYSYAHETPPFAPVTLDFSTAPLANATSAPTPTSTAPLNETLAEVDPPKDKCTPLYVLQ</sequence>
<accession>A0AAG5CVN0</accession>
<reference evidence="2" key="1">
    <citation type="submission" date="2024-04" db="UniProtKB">
        <authorList>
            <consortium name="EnsemblMetazoa"/>
        </authorList>
    </citation>
    <scope>IDENTIFICATION</scope>
    <source>
        <strain evidence="2">EBRO</strain>
    </source>
</reference>
<dbReference type="InterPro" id="IPR043159">
    <property type="entry name" value="Lectin_gal-bd_sf"/>
</dbReference>
<organism evidence="2 3">
    <name type="scientific">Anopheles atroparvus</name>
    <name type="common">European mosquito</name>
    <dbReference type="NCBI Taxonomy" id="41427"/>
    <lineage>
        <taxon>Eukaryota</taxon>
        <taxon>Metazoa</taxon>
        <taxon>Ecdysozoa</taxon>
        <taxon>Arthropoda</taxon>
        <taxon>Hexapoda</taxon>
        <taxon>Insecta</taxon>
        <taxon>Pterygota</taxon>
        <taxon>Neoptera</taxon>
        <taxon>Endopterygota</taxon>
        <taxon>Diptera</taxon>
        <taxon>Nematocera</taxon>
        <taxon>Culicoidea</taxon>
        <taxon>Culicidae</taxon>
        <taxon>Anophelinae</taxon>
        <taxon>Anopheles</taxon>
    </lineage>
</organism>
<keyword evidence="1" id="KW-0732">Signal</keyword>
<feature type="signal peptide" evidence="1">
    <location>
        <begin position="1"/>
        <end position="22"/>
    </location>
</feature>
<dbReference type="AlphaFoldDB" id="A0AAG5CVN0"/>
<protein>
    <submittedName>
        <fullName evidence="2">Uncharacterized protein</fullName>
    </submittedName>
</protein>
<keyword evidence="3" id="KW-1185">Reference proteome</keyword>
<feature type="chain" id="PRO_5042576074" evidence="1">
    <location>
        <begin position="23"/>
        <end position="140"/>
    </location>
</feature>